<dbReference type="Pfam" id="PF04892">
    <property type="entry name" value="VanZ"/>
    <property type="match status" value="1"/>
</dbReference>
<proteinExistence type="predicted"/>
<accession>A0ABW6KE44</accession>
<protein>
    <submittedName>
        <fullName evidence="3">VanZ family protein</fullName>
    </submittedName>
</protein>
<dbReference type="Proteomes" id="UP001601059">
    <property type="component" value="Unassembled WGS sequence"/>
</dbReference>
<evidence type="ECO:0000259" key="2">
    <source>
        <dbReference type="Pfam" id="PF04892"/>
    </source>
</evidence>
<dbReference type="RefSeq" id="WP_389361794.1">
    <property type="nucleotide sequence ID" value="NZ_JBIACK010000007.1"/>
</dbReference>
<feature type="transmembrane region" description="Helical" evidence="1">
    <location>
        <begin position="46"/>
        <end position="64"/>
    </location>
</feature>
<evidence type="ECO:0000313" key="4">
    <source>
        <dbReference type="Proteomes" id="UP001601059"/>
    </source>
</evidence>
<name>A0ABW6KE44_9BACI</name>
<reference evidence="3 4" key="1">
    <citation type="submission" date="2024-08" db="EMBL/GenBank/DDBJ databases">
        <title>Two novel Cytobacillus novel species.</title>
        <authorList>
            <person name="Liu G."/>
        </authorList>
    </citation>
    <scope>NUCLEOTIDE SEQUENCE [LARGE SCALE GENOMIC DNA]</scope>
    <source>
        <strain evidence="3 4">FJAT-54145</strain>
    </source>
</reference>
<dbReference type="EMBL" id="JBIACK010000007">
    <property type="protein sequence ID" value="MFE8701827.1"/>
    <property type="molecule type" value="Genomic_DNA"/>
</dbReference>
<keyword evidence="1" id="KW-1133">Transmembrane helix</keyword>
<feature type="transmembrane region" description="Helical" evidence="1">
    <location>
        <begin position="7"/>
        <end position="26"/>
    </location>
</feature>
<evidence type="ECO:0000313" key="3">
    <source>
        <dbReference type="EMBL" id="MFE8701827.1"/>
    </source>
</evidence>
<feature type="domain" description="VanZ-like" evidence="2">
    <location>
        <begin position="37"/>
        <end position="120"/>
    </location>
</feature>
<dbReference type="InterPro" id="IPR006976">
    <property type="entry name" value="VanZ-like"/>
</dbReference>
<gene>
    <name evidence="3" type="ORF">ACFYKX_14600</name>
</gene>
<dbReference type="NCBIfam" id="NF037970">
    <property type="entry name" value="vanZ_1"/>
    <property type="match status" value="1"/>
</dbReference>
<keyword evidence="1" id="KW-0472">Membrane</keyword>
<sequence length="139" mass="15974">MKILKKWIFTALPFAYMILIWTLSSLPHNAVVELPDSAVDRFIKESLHLVEFGILYLLFVFLFLNRGTFNEKISMICAIVAGLYGVVDEIHQSFVPYRSASIIDVIKDVIGVVVAYIIIKRSYFQGRYPFIKKLLIKLS</sequence>
<comment type="caution">
    <text evidence="3">The sequence shown here is derived from an EMBL/GenBank/DDBJ whole genome shotgun (WGS) entry which is preliminary data.</text>
</comment>
<organism evidence="3 4">
    <name type="scientific">Cytobacillus spartinae</name>
    <dbReference type="NCBI Taxonomy" id="3299023"/>
    <lineage>
        <taxon>Bacteria</taxon>
        <taxon>Bacillati</taxon>
        <taxon>Bacillota</taxon>
        <taxon>Bacilli</taxon>
        <taxon>Bacillales</taxon>
        <taxon>Bacillaceae</taxon>
        <taxon>Cytobacillus</taxon>
    </lineage>
</organism>
<keyword evidence="1" id="KW-0812">Transmembrane</keyword>
<keyword evidence="4" id="KW-1185">Reference proteome</keyword>
<evidence type="ECO:0000256" key="1">
    <source>
        <dbReference type="SAM" id="Phobius"/>
    </source>
</evidence>